<dbReference type="GO" id="GO:0106008">
    <property type="term" value="F:2-oxoglutaramate amidase activity"/>
    <property type="evidence" value="ECO:0007669"/>
    <property type="project" value="TreeGrafter"/>
</dbReference>
<reference evidence="7 8" key="1">
    <citation type="submission" date="2019-07" db="EMBL/GenBank/DDBJ databases">
        <authorList>
            <person name="Huq M.A."/>
        </authorList>
    </citation>
    <scope>NUCLEOTIDE SEQUENCE [LARGE SCALE GENOMIC DNA]</scope>
    <source>
        <strain evidence="7 8">MAH-3</strain>
    </source>
</reference>
<evidence type="ECO:0000256" key="3">
    <source>
        <dbReference type="ARBA" id="ARBA00039118"/>
    </source>
</evidence>
<dbReference type="InterPro" id="IPR052737">
    <property type="entry name" value="Omega-amidase_YafV"/>
</dbReference>
<dbReference type="EC" id="3.5.1.3" evidence="3"/>
<evidence type="ECO:0000256" key="2">
    <source>
        <dbReference type="ARBA" id="ARBA00022801"/>
    </source>
</evidence>
<evidence type="ECO:0000313" key="7">
    <source>
        <dbReference type="EMBL" id="TSJ46276.1"/>
    </source>
</evidence>
<dbReference type="GO" id="GO:0050152">
    <property type="term" value="F:omega-amidase activity"/>
    <property type="evidence" value="ECO:0007669"/>
    <property type="project" value="UniProtKB-EC"/>
</dbReference>
<evidence type="ECO:0000259" key="6">
    <source>
        <dbReference type="PROSITE" id="PS50263"/>
    </source>
</evidence>
<evidence type="ECO:0000256" key="1">
    <source>
        <dbReference type="ARBA" id="ARBA00010613"/>
    </source>
</evidence>
<name>A0A556N255_9FLAO</name>
<comment type="catalytic activity">
    <reaction evidence="4">
        <text>a monoamide of a dicarboxylate + H2O = a dicarboxylate + NH4(+)</text>
        <dbReference type="Rhea" id="RHEA:11716"/>
        <dbReference type="ChEBI" id="CHEBI:15377"/>
        <dbReference type="ChEBI" id="CHEBI:28938"/>
        <dbReference type="ChEBI" id="CHEBI:28965"/>
        <dbReference type="ChEBI" id="CHEBI:77450"/>
        <dbReference type="EC" id="3.5.1.3"/>
    </reaction>
</comment>
<feature type="domain" description="CN hydrolase" evidence="6">
    <location>
        <begin position="4"/>
        <end position="240"/>
    </location>
</feature>
<comment type="caution">
    <text evidence="7">The sequence shown here is derived from an EMBL/GenBank/DDBJ whole genome shotgun (WGS) entry which is preliminary data.</text>
</comment>
<dbReference type="Proteomes" id="UP000316008">
    <property type="component" value="Unassembled WGS sequence"/>
</dbReference>
<sequence length="263" mass="30274">MQDLSITLIQANQIWEDKAVNLKHYEELLKPVSGSNLILLPEMFQTGFSMNTRALAEKMDSSSSILWLKQQAKQKNAAFYTSLIIEEEGKYYNRGVFVEPDGTITCYDKRKLFGMAEESVHFTAGTAEVIVNYLGWKINLQICYDLRFPENIRNGEIDGRPVYDLLLYVANWPEKRIQHWSTLLPARAIENQCYVAGLNRVGTDHSGLSYTGQSKLINLLGEELSNLLDSENVITRSISYQEQTELRRKLPFLRDSNYRSFRN</sequence>
<evidence type="ECO:0000313" key="8">
    <source>
        <dbReference type="Proteomes" id="UP000316008"/>
    </source>
</evidence>
<dbReference type="OrthoDB" id="9811121at2"/>
<dbReference type="PANTHER" id="PTHR47799">
    <property type="entry name" value="OMEGA-AMIDASE YAFV"/>
    <property type="match status" value="1"/>
</dbReference>
<dbReference type="Gene3D" id="3.60.110.10">
    <property type="entry name" value="Carbon-nitrogen hydrolase"/>
    <property type="match status" value="1"/>
</dbReference>
<proteinExistence type="inferred from homology"/>
<organism evidence="7 8">
    <name type="scientific">Fluviicola chungangensis</name>
    <dbReference type="NCBI Taxonomy" id="2597671"/>
    <lineage>
        <taxon>Bacteria</taxon>
        <taxon>Pseudomonadati</taxon>
        <taxon>Bacteroidota</taxon>
        <taxon>Flavobacteriia</taxon>
        <taxon>Flavobacteriales</taxon>
        <taxon>Crocinitomicaceae</taxon>
        <taxon>Fluviicola</taxon>
    </lineage>
</organism>
<accession>A0A556N255</accession>
<dbReference type="PANTHER" id="PTHR47799:SF1">
    <property type="entry name" value="OMEGA-AMIDASE YAFV"/>
    <property type="match status" value="1"/>
</dbReference>
<dbReference type="InterPro" id="IPR003010">
    <property type="entry name" value="C-N_Hydrolase"/>
</dbReference>
<dbReference type="RefSeq" id="WP_144331813.1">
    <property type="nucleotide sequence ID" value="NZ_VLPL01000002.1"/>
</dbReference>
<dbReference type="FunFam" id="3.60.110.10:FF:000004">
    <property type="entry name" value="Carbon-nitrogen hydrolase"/>
    <property type="match status" value="1"/>
</dbReference>
<dbReference type="PROSITE" id="PS50263">
    <property type="entry name" value="CN_HYDROLASE"/>
    <property type="match status" value="1"/>
</dbReference>
<evidence type="ECO:0000256" key="5">
    <source>
        <dbReference type="ARBA" id="ARBA00072139"/>
    </source>
</evidence>
<keyword evidence="8" id="KW-1185">Reference proteome</keyword>
<protein>
    <recommendedName>
        <fullName evidence="5">Omega-amidase YafV</fullName>
        <ecNumber evidence="3">3.5.1.3</ecNumber>
    </recommendedName>
</protein>
<dbReference type="Pfam" id="PF00795">
    <property type="entry name" value="CN_hydrolase"/>
    <property type="match status" value="1"/>
</dbReference>
<keyword evidence="2" id="KW-0378">Hydrolase</keyword>
<dbReference type="SUPFAM" id="SSF56317">
    <property type="entry name" value="Carbon-nitrogen hydrolase"/>
    <property type="match status" value="1"/>
</dbReference>
<gene>
    <name evidence="7" type="ORF">FO442_03735</name>
</gene>
<evidence type="ECO:0000256" key="4">
    <source>
        <dbReference type="ARBA" id="ARBA00052904"/>
    </source>
</evidence>
<dbReference type="EMBL" id="VLPL01000002">
    <property type="protein sequence ID" value="TSJ46276.1"/>
    <property type="molecule type" value="Genomic_DNA"/>
</dbReference>
<dbReference type="AlphaFoldDB" id="A0A556N255"/>
<dbReference type="InterPro" id="IPR036526">
    <property type="entry name" value="C-N_Hydrolase_sf"/>
</dbReference>
<comment type="similarity">
    <text evidence="1">Belongs to the carbon-nitrogen hydrolase superfamily. NIT1/NIT2 family.</text>
</comment>